<proteinExistence type="predicted"/>
<dbReference type="InterPro" id="IPR039859">
    <property type="entry name" value="PFA4/ZDH16/20/ERF2-like"/>
</dbReference>
<gene>
    <name evidence="4" type="primary">Zdhhc14</name>
</gene>
<dbReference type="RefSeq" id="XP_026643161.1">
    <property type="nucleotide sequence ID" value="XM_026787360.1"/>
</dbReference>
<keyword evidence="2" id="KW-1133">Transmembrane helix</keyword>
<organism evidence="3 4">
    <name type="scientific">Microtus ochrogaster</name>
    <name type="common">Prairie vole</name>
    <dbReference type="NCBI Taxonomy" id="79684"/>
    <lineage>
        <taxon>Eukaryota</taxon>
        <taxon>Metazoa</taxon>
        <taxon>Chordata</taxon>
        <taxon>Craniata</taxon>
        <taxon>Vertebrata</taxon>
        <taxon>Euteleostomi</taxon>
        <taxon>Mammalia</taxon>
        <taxon>Eutheria</taxon>
        <taxon>Euarchontoglires</taxon>
        <taxon>Glires</taxon>
        <taxon>Rodentia</taxon>
        <taxon>Myomorpha</taxon>
        <taxon>Muroidea</taxon>
        <taxon>Cricetidae</taxon>
        <taxon>Arvicolinae</taxon>
        <taxon>Microtus</taxon>
    </lineage>
</organism>
<dbReference type="PANTHER" id="PTHR22883:SF28">
    <property type="entry name" value="PALMITOYLTRANSFERASE ZDHHC14"/>
    <property type="match status" value="1"/>
</dbReference>
<keyword evidence="2" id="KW-0472">Membrane</keyword>
<keyword evidence="2" id="KW-0812">Transmembrane</keyword>
<dbReference type="GeneID" id="102001394"/>
<protein>
    <submittedName>
        <fullName evidence="4">Probable palmitoyltransferase ZDHHC14 isoform X5</fullName>
    </submittedName>
</protein>
<name>A0ABM1UME9_MICOH</name>
<sequence length="403" mass="43669">MPPGGGGPMKDCEYSQISTHSSSPMESPHKKKKIAARRKWEVFPGRNKFFCNGRIMMARQTGVFYLTLILILVTSGLFFAFDCPYLAVNITPAIPVVGGILFFFVMGTLLRTSFSDPGVLPRATPDEAADLERQIVFIFAFVIAHVILRSQQTGFLNALKDSPASVLEAVVCFFSVWSIVGLSGFHTYLISSNQTTNEDIKGSWSNKRGKENYNPYSYGNIFTNCCVALCGPISPSLIDRRGYIQPDTPQPAAPSNGITMYGATQSQSDMCDQDQCIQSTKFVLQAAATPLLQSEPSLTSEELHMPGKPGLGTPCASLTLGQPTPPSSMPNLATEATLSDIMPLKDEHGGHQFLTPDEAPSPPRMLGTGSPLTHSRTMHMLGLASQDSLHEDSVRGLVKLSSV</sequence>
<reference evidence="4" key="1">
    <citation type="submission" date="2025-08" db="UniProtKB">
        <authorList>
            <consortium name="RefSeq"/>
        </authorList>
    </citation>
    <scope>IDENTIFICATION</scope>
</reference>
<evidence type="ECO:0000256" key="1">
    <source>
        <dbReference type="SAM" id="MobiDB-lite"/>
    </source>
</evidence>
<evidence type="ECO:0000313" key="3">
    <source>
        <dbReference type="Proteomes" id="UP000694915"/>
    </source>
</evidence>
<evidence type="ECO:0000313" key="4">
    <source>
        <dbReference type="RefSeq" id="XP_026643161.1"/>
    </source>
</evidence>
<feature type="transmembrane region" description="Helical" evidence="2">
    <location>
        <begin position="164"/>
        <end position="185"/>
    </location>
</feature>
<accession>A0ABM1UME9</accession>
<dbReference type="Proteomes" id="UP000694915">
    <property type="component" value="Linkage group LG9"/>
</dbReference>
<feature type="transmembrane region" description="Helical" evidence="2">
    <location>
        <begin position="63"/>
        <end position="81"/>
    </location>
</feature>
<feature type="region of interest" description="Disordered" evidence="1">
    <location>
        <begin position="347"/>
        <end position="369"/>
    </location>
</feature>
<feature type="transmembrane region" description="Helical" evidence="2">
    <location>
        <begin position="93"/>
        <end position="114"/>
    </location>
</feature>
<feature type="transmembrane region" description="Helical" evidence="2">
    <location>
        <begin position="135"/>
        <end position="152"/>
    </location>
</feature>
<keyword evidence="3" id="KW-1185">Reference proteome</keyword>
<evidence type="ECO:0000256" key="2">
    <source>
        <dbReference type="SAM" id="Phobius"/>
    </source>
</evidence>
<dbReference type="PANTHER" id="PTHR22883">
    <property type="entry name" value="ZINC FINGER DHHC DOMAIN CONTAINING PROTEIN"/>
    <property type="match status" value="1"/>
</dbReference>